<gene>
    <name evidence="2" type="ORF">SERLADRAFT_438565</name>
</gene>
<feature type="chain" id="PRO_5003376432" evidence="1">
    <location>
        <begin position="22"/>
        <end position="135"/>
    </location>
</feature>
<dbReference type="EMBL" id="GL945434">
    <property type="protein sequence ID" value="EGO24970.1"/>
    <property type="molecule type" value="Genomic_DNA"/>
</dbReference>
<name>F8NW91_SERL9</name>
<organism>
    <name type="scientific">Serpula lacrymans var. lacrymans (strain S7.9)</name>
    <name type="common">Dry rot fungus</name>
    <dbReference type="NCBI Taxonomy" id="578457"/>
    <lineage>
        <taxon>Eukaryota</taxon>
        <taxon>Fungi</taxon>
        <taxon>Dikarya</taxon>
        <taxon>Basidiomycota</taxon>
        <taxon>Agaricomycotina</taxon>
        <taxon>Agaricomycetes</taxon>
        <taxon>Agaricomycetidae</taxon>
        <taxon>Boletales</taxon>
        <taxon>Coniophorineae</taxon>
        <taxon>Serpulaceae</taxon>
        <taxon>Serpula</taxon>
    </lineage>
</organism>
<dbReference type="AlphaFoldDB" id="F8NW91"/>
<evidence type="ECO:0000313" key="2">
    <source>
        <dbReference type="EMBL" id="EGO24970.1"/>
    </source>
</evidence>
<dbReference type="OrthoDB" id="4727851at2759"/>
<accession>F8NW91</accession>
<dbReference type="HOGENOM" id="CLU_1971439_0_0_1"/>
<sequence length="135" mass="14258">MFQFNLLFVAVAILQATSTLAVCSSPDNTPAVCQTSQASPKVSDCQAAIEKLSGPCHQSNNVGSYCTSLVTVGTCKIDVCGYPGAELYSGVNCGGYLQTILNSCQSGGLVGGYLQPEKCNIQYNDQPYKLQFSHS</sequence>
<dbReference type="Proteomes" id="UP000008064">
    <property type="component" value="Unassembled WGS sequence"/>
</dbReference>
<dbReference type="KEGG" id="sla:SERLADRAFT_438565"/>
<dbReference type="GeneID" id="18815044"/>
<proteinExistence type="predicted"/>
<dbReference type="RefSeq" id="XP_007318989.1">
    <property type="nucleotide sequence ID" value="XM_007318927.1"/>
</dbReference>
<keyword evidence="1" id="KW-0732">Signal</keyword>
<evidence type="ECO:0000256" key="1">
    <source>
        <dbReference type="SAM" id="SignalP"/>
    </source>
</evidence>
<feature type="signal peptide" evidence="1">
    <location>
        <begin position="1"/>
        <end position="21"/>
    </location>
</feature>
<reference evidence="2" key="1">
    <citation type="submission" date="2011-04" db="EMBL/GenBank/DDBJ databases">
        <title>Evolution of plant cell wall degrading machinery underlies the functional diversity of forest fungi.</title>
        <authorList>
            <consortium name="US DOE Joint Genome Institute (JGI-PGF)"/>
            <person name="Eastwood D.C."/>
            <person name="Floudas D."/>
            <person name="Binder M."/>
            <person name="Majcherczyk A."/>
            <person name="Schneider P."/>
            <person name="Aerts A."/>
            <person name="Asiegbu F.O."/>
            <person name="Baker S.E."/>
            <person name="Barry K."/>
            <person name="Bendiksby M."/>
            <person name="Blumentritt M."/>
            <person name="Coutinho P.M."/>
            <person name="Cullen D."/>
            <person name="Cullen D."/>
            <person name="Gathman A."/>
            <person name="Goodell B."/>
            <person name="Henrissat B."/>
            <person name="Ihrmark K."/>
            <person name="Kauserud H."/>
            <person name="Kohler A."/>
            <person name="LaButti K."/>
            <person name="Lapidus A."/>
            <person name="Lavin J.L."/>
            <person name="Lee Y.-H."/>
            <person name="Lindquist E."/>
            <person name="Lilly W."/>
            <person name="Lucas S."/>
            <person name="Morin E."/>
            <person name="Murat C."/>
            <person name="Oguiza J.A."/>
            <person name="Park J."/>
            <person name="Pisabarro A.G."/>
            <person name="Riley R."/>
            <person name="Rosling A."/>
            <person name="Salamov A."/>
            <person name="Schmidt O."/>
            <person name="Schmutz J."/>
            <person name="Skrede I."/>
            <person name="Stenlid J."/>
            <person name="Wiebenga A."/>
            <person name="Xie X."/>
            <person name="Kues U."/>
            <person name="Hibbett D.S."/>
            <person name="Hoffmeister D."/>
            <person name="Hogberg N."/>
            <person name="Martin F."/>
            <person name="Grigoriev I.V."/>
            <person name="Watkinson S.C."/>
        </authorList>
    </citation>
    <scope>NUCLEOTIDE SEQUENCE</scope>
    <source>
        <strain evidence="2">S7.9</strain>
    </source>
</reference>
<protein>
    <submittedName>
        <fullName evidence="2">Uncharacterized protein</fullName>
    </submittedName>
</protein>